<evidence type="ECO:0000256" key="2">
    <source>
        <dbReference type="SAM" id="Phobius"/>
    </source>
</evidence>
<evidence type="ECO:0000313" key="4">
    <source>
        <dbReference type="Proteomes" id="UP000789570"/>
    </source>
</evidence>
<reference evidence="3" key="1">
    <citation type="submission" date="2021-06" db="EMBL/GenBank/DDBJ databases">
        <authorList>
            <person name="Kallberg Y."/>
            <person name="Tangrot J."/>
            <person name="Rosling A."/>
        </authorList>
    </citation>
    <scope>NUCLEOTIDE SEQUENCE</scope>
    <source>
        <strain evidence="3">UK204</strain>
    </source>
</reference>
<evidence type="ECO:0000256" key="1">
    <source>
        <dbReference type="SAM" id="MobiDB-lite"/>
    </source>
</evidence>
<protein>
    <submittedName>
        <fullName evidence="3">2046_t:CDS:1</fullName>
    </submittedName>
</protein>
<sequence length="450" mass="49712">MTPLWISNIAFSVFTPPSNWSAYLVTQFLATIYHFSFAFIHVYRVPQLPPLLFLIAAILALISQKLVLGILFSNFTHSHRPFLPDSLNLFNLAAFSMASIQGVLTLFRIADLCFPAIMFLTTCCPTLEDRFLTKLDCRGRGLEYNKKITQLIKQQFIIIEAHQNITTPTGTRAADRNQEVTNSKIKSTQCAPAVILTYPPIKASTLQPDDSPSSFLAKRLYSTSSNPPTEPEAVSDDEGDKVDPEWYWSNIEPLTLQVTALNTKRGIEGRRVDSIPFYLRVPLGNWSTSSGETLAASGLLVATNMCTPNRISTNRGTNKMKKSNITSRIEKEPEGAGSLGYSPYNHGMISVGTYPASGSIGELGSIEKDDSYNSQASLVLDRGYKTKLLVKHSTKELNLGKGEAVGTEDKTMSGVPSSGYLKELPCLYNIESWEKGATIERKRGIEEAEM</sequence>
<feature type="transmembrane region" description="Helical" evidence="2">
    <location>
        <begin position="92"/>
        <end position="110"/>
    </location>
</feature>
<feature type="transmembrane region" description="Helical" evidence="2">
    <location>
        <begin position="20"/>
        <end position="39"/>
    </location>
</feature>
<feature type="transmembrane region" description="Helical" evidence="2">
    <location>
        <begin position="51"/>
        <end position="72"/>
    </location>
</feature>
<proteinExistence type="predicted"/>
<dbReference type="Proteomes" id="UP000789570">
    <property type="component" value="Unassembled WGS sequence"/>
</dbReference>
<evidence type="ECO:0000313" key="3">
    <source>
        <dbReference type="EMBL" id="CAG8667670.1"/>
    </source>
</evidence>
<comment type="caution">
    <text evidence="3">The sequence shown here is derived from an EMBL/GenBank/DDBJ whole genome shotgun (WGS) entry which is preliminary data.</text>
</comment>
<keyword evidence="2" id="KW-0812">Transmembrane</keyword>
<gene>
    <name evidence="3" type="ORF">FCALED_LOCUS11858</name>
</gene>
<dbReference type="AlphaFoldDB" id="A0A9N9E700"/>
<name>A0A9N9E700_9GLOM</name>
<organism evidence="3 4">
    <name type="scientific">Funneliformis caledonium</name>
    <dbReference type="NCBI Taxonomy" id="1117310"/>
    <lineage>
        <taxon>Eukaryota</taxon>
        <taxon>Fungi</taxon>
        <taxon>Fungi incertae sedis</taxon>
        <taxon>Mucoromycota</taxon>
        <taxon>Glomeromycotina</taxon>
        <taxon>Glomeromycetes</taxon>
        <taxon>Glomerales</taxon>
        <taxon>Glomeraceae</taxon>
        <taxon>Funneliformis</taxon>
    </lineage>
</organism>
<keyword evidence="4" id="KW-1185">Reference proteome</keyword>
<keyword evidence="2" id="KW-1133">Transmembrane helix</keyword>
<keyword evidence="2" id="KW-0472">Membrane</keyword>
<dbReference type="EMBL" id="CAJVPQ010005302">
    <property type="protein sequence ID" value="CAG8667670.1"/>
    <property type="molecule type" value="Genomic_DNA"/>
</dbReference>
<feature type="region of interest" description="Disordered" evidence="1">
    <location>
        <begin position="220"/>
        <end position="240"/>
    </location>
</feature>
<accession>A0A9N9E700</accession>